<evidence type="ECO:0000313" key="2">
    <source>
        <dbReference type="EMBL" id="MBF8642518.1"/>
    </source>
</evidence>
<protein>
    <recommendedName>
        <fullName evidence="6">Lipoprotein</fullName>
    </recommendedName>
</protein>
<dbReference type="RefSeq" id="WP_010795805.1">
    <property type="nucleotide sequence ID" value="NZ_CP053063.1"/>
</dbReference>
<evidence type="ECO:0000256" key="1">
    <source>
        <dbReference type="SAM" id="MobiDB-lite"/>
    </source>
</evidence>
<dbReference type="Proteomes" id="UP000250443">
    <property type="component" value="Unassembled WGS sequence"/>
</dbReference>
<dbReference type="PROSITE" id="PS51257">
    <property type="entry name" value="PROKAR_LIPOPROTEIN"/>
    <property type="match status" value="1"/>
</dbReference>
<feature type="compositionally biased region" description="Polar residues" evidence="1">
    <location>
        <begin position="39"/>
        <end position="59"/>
    </location>
</feature>
<dbReference type="Proteomes" id="UP000626180">
    <property type="component" value="Unassembled WGS sequence"/>
</dbReference>
<reference evidence="2 5" key="2">
    <citation type="submission" date="2020-10" db="EMBL/GenBank/DDBJ databases">
        <title>Genome sequences of Pseudomonas isolates.</title>
        <authorList>
            <person name="Wessels L."/>
            <person name="Reich F."/>
            <person name="Hammerl J."/>
        </authorList>
    </citation>
    <scope>NUCLEOTIDE SEQUENCE [LARGE SCALE GENOMIC DNA]</scope>
    <source>
        <strain evidence="2 5">20-MO00624-0</strain>
    </source>
</reference>
<evidence type="ECO:0000313" key="5">
    <source>
        <dbReference type="Proteomes" id="UP000626180"/>
    </source>
</evidence>
<evidence type="ECO:0008006" key="6">
    <source>
        <dbReference type="Google" id="ProtNLM"/>
    </source>
</evidence>
<organism evidence="3 4">
    <name type="scientific">Pseudomonas luteola</name>
    <dbReference type="NCBI Taxonomy" id="47886"/>
    <lineage>
        <taxon>Bacteria</taxon>
        <taxon>Pseudomonadati</taxon>
        <taxon>Pseudomonadota</taxon>
        <taxon>Gammaproteobacteria</taxon>
        <taxon>Pseudomonadales</taxon>
        <taxon>Pseudomonadaceae</taxon>
        <taxon>Pseudomonas</taxon>
    </lineage>
</organism>
<reference evidence="3 4" key="1">
    <citation type="submission" date="2018-06" db="EMBL/GenBank/DDBJ databases">
        <authorList>
            <consortium name="Pathogen Informatics"/>
            <person name="Doyle S."/>
        </authorList>
    </citation>
    <scope>NUCLEOTIDE SEQUENCE [LARGE SCALE GENOMIC DNA]</scope>
    <source>
        <strain evidence="3 4">NCTC11842</strain>
    </source>
</reference>
<name>A0A2X2CU92_PSELU</name>
<dbReference type="EMBL" id="UAUF01000014">
    <property type="protein sequence ID" value="SPZ11797.1"/>
    <property type="molecule type" value="Genomic_DNA"/>
</dbReference>
<sequence length="59" mass="6110">MVSRIGMVGLTLCAVLLSGCFGSSDDKSSESSSEKASIQMHSPQDDATSQDNQDANSGK</sequence>
<proteinExistence type="predicted"/>
<evidence type="ECO:0000313" key="4">
    <source>
        <dbReference type="Proteomes" id="UP000250443"/>
    </source>
</evidence>
<feature type="region of interest" description="Disordered" evidence="1">
    <location>
        <begin position="23"/>
        <end position="59"/>
    </location>
</feature>
<dbReference type="AlphaFoldDB" id="A0A2X2CU92"/>
<feature type="compositionally biased region" description="Basic and acidic residues" evidence="1">
    <location>
        <begin position="24"/>
        <end position="33"/>
    </location>
</feature>
<accession>A0A2X2CU92</accession>
<keyword evidence="5" id="KW-1185">Reference proteome</keyword>
<gene>
    <name evidence="2" type="ORF">IRZ65_17720</name>
    <name evidence="3" type="ORF">NCTC11842_04052</name>
</gene>
<evidence type="ECO:0000313" key="3">
    <source>
        <dbReference type="EMBL" id="SPZ11797.1"/>
    </source>
</evidence>
<dbReference type="EMBL" id="JADMCD010000010">
    <property type="protein sequence ID" value="MBF8642518.1"/>
    <property type="molecule type" value="Genomic_DNA"/>
</dbReference>